<keyword evidence="3" id="KW-1185">Reference proteome</keyword>
<comment type="caution">
    <text evidence="2">The sequence shown here is derived from an EMBL/GenBank/DDBJ whole genome shotgun (WGS) entry which is preliminary data.</text>
</comment>
<keyword evidence="1" id="KW-1133">Transmembrane helix</keyword>
<evidence type="ECO:0000313" key="2">
    <source>
        <dbReference type="EMBL" id="MDY0393262.1"/>
    </source>
</evidence>
<dbReference type="SUPFAM" id="SSF103473">
    <property type="entry name" value="MFS general substrate transporter"/>
    <property type="match status" value="1"/>
</dbReference>
<feature type="transmembrane region" description="Helical" evidence="1">
    <location>
        <begin position="51"/>
        <end position="73"/>
    </location>
</feature>
<evidence type="ECO:0008006" key="4">
    <source>
        <dbReference type="Google" id="ProtNLM"/>
    </source>
</evidence>
<proteinExistence type="predicted"/>
<evidence type="ECO:0000313" key="3">
    <source>
        <dbReference type="Proteomes" id="UP001281447"/>
    </source>
</evidence>
<sequence length="74" mass="8278">MKQPYGIKDIHFWRITLSLALASFFIFATMYGTQPLLTVFVGEFGVTVSTASLSMSLTIIGLIVGLLLFWISFR</sequence>
<feature type="transmembrane region" description="Helical" evidence="1">
    <location>
        <begin position="12"/>
        <end position="31"/>
    </location>
</feature>
<accession>A0ABU5C3G4</accession>
<dbReference type="EMBL" id="JAWDIP010000003">
    <property type="protein sequence ID" value="MDY0393262.1"/>
    <property type="molecule type" value="Genomic_DNA"/>
</dbReference>
<evidence type="ECO:0000256" key="1">
    <source>
        <dbReference type="SAM" id="Phobius"/>
    </source>
</evidence>
<dbReference type="Proteomes" id="UP001281447">
    <property type="component" value="Unassembled WGS sequence"/>
</dbReference>
<reference evidence="2 3" key="1">
    <citation type="submission" date="2023-10" db="EMBL/GenBank/DDBJ databases">
        <title>Virgibacillus halophilus 5B73C genome.</title>
        <authorList>
            <person name="Miliotis G."/>
            <person name="Sengupta P."/>
            <person name="Hameed A."/>
            <person name="Chuvochina M."/>
            <person name="Mcdonagh F."/>
            <person name="Simpson A.C."/>
            <person name="Singh N.K."/>
            <person name="Rekha P.D."/>
            <person name="Raman K."/>
            <person name="Hugenholtz P."/>
            <person name="Venkateswaran K."/>
        </authorList>
    </citation>
    <scope>NUCLEOTIDE SEQUENCE [LARGE SCALE GENOMIC DNA]</scope>
    <source>
        <strain evidence="2 3">5B73C</strain>
    </source>
</reference>
<organism evidence="2 3">
    <name type="scientific">Tigheibacillus halophilus</name>
    <dbReference type="NCBI Taxonomy" id="361280"/>
    <lineage>
        <taxon>Bacteria</taxon>
        <taxon>Bacillati</taxon>
        <taxon>Bacillota</taxon>
        <taxon>Bacilli</taxon>
        <taxon>Bacillales</taxon>
        <taxon>Bacillaceae</taxon>
        <taxon>Tigheibacillus</taxon>
    </lineage>
</organism>
<keyword evidence="1" id="KW-0472">Membrane</keyword>
<name>A0ABU5C3G4_9BACI</name>
<protein>
    <recommendedName>
        <fullName evidence="4">Major facilitator superfamily (MFS) profile domain-containing protein</fullName>
    </recommendedName>
</protein>
<keyword evidence="1" id="KW-0812">Transmembrane</keyword>
<dbReference type="InterPro" id="IPR036259">
    <property type="entry name" value="MFS_trans_sf"/>
</dbReference>
<gene>
    <name evidence="2" type="ORF">RWE15_01000</name>
</gene>